<dbReference type="EMBL" id="CM017325">
    <property type="protein sequence ID" value="KAE8055844.1"/>
    <property type="molecule type" value="Genomic_DNA"/>
</dbReference>
<dbReference type="InterPro" id="IPR057027">
    <property type="entry name" value="TPR_mt"/>
</dbReference>
<dbReference type="OrthoDB" id="1911504at2759"/>
<evidence type="ECO:0000259" key="5">
    <source>
        <dbReference type="Pfam" id="PF23276"/>
    </source>
</evidence>
<keyword evidence="7" id="KW-1185">Reference proteome</keyword>
<dbReference type="Pfam" id="PF23276">
    <property type="entry name" value="TPR_24"/>
    <property type="match status" value="1"/>
</dbReference>
<evidence type="ECO:0000313" key="6">
    <source>
        <dbReference type="EMBL" id="KAE8055844.1"/>
    </source>
</evidence>
<feature type="domain" description="Pentatricopeptide repeat-containing protein-mitochondrial" evidence="5">
    <location>
        <begin position="136"/>
        <end position="246"/>
    </location>
</feature>
<dbReference type="Gene3D" id="1.25.40.10">
    <property type="entry name" value="Tetratricopeptide repeat domain"/>
    <property type="match status" value="3"/>
</dbReference>
<feature type="compositionally biased region" description="Low complexity" evidence="4">
    <location>
        <begin position="17"/>
        <end position="28"/>
    </location>
</feature>
<comment type="similarity">
    <text evidence="1">Belongs to the PPR family. P subfamily.</text>
</comment>
<feature type="region of interest" description="Disordered" evidence="4">
    <location>
        <begin position="1"/>
        <end position="30"/>
    </location>
</feature>
<protein>
    <recommendedName>
        <fullName evidence="5">Pentatricopeptide repeat-containing protein-mitochondrial domain-containing protein</fullName>
    </recommendedName>
</protein>
<accession>A0A5N6R7M1</accession>
<proteinExistence type="inferred from homology"/>
<organism evidence="6 7">
    <name type="scientific">Carpinus fangiana</name>
    <dbReference type="NCBI Taxonomy" id="176857"/>
    <lineage>
        <taxon>Eukaryota</taxon>
        <taxon>Viridiplantae</taxon>
        <taxon>Streptophyta</taxon>
        <taxon>Embryophyta</taxon>
        <taxon>Tracheophyta</taxon>
        <taxon>Spermatophyta</taxon>
        <taxon>Magnoliopsida</taxon>
        <taxon>eudicotyledons</taxon>
        <taxon>Gunneridae</taxon>
        <taxon>Pentapetalae</taxon>
        <taxon>rosids</taxon>
        <taxon>fabids</taxon>
        <taxon>Fagales</taxon>
        <taxon>Betulaceae</taxon>
        <taxon>Carpinus</taxon>
    </lineage>
</organism>
<dbReference type="Pfam" id="PF13041">
    <property type="entry name" value="PPR_2"/>
    <property type="match status" value="1"/>
</dbReference>
<feature type="repeat" description="PPR" evidence="3">
    <location>
        <begin position="219"/>
        <end position="249"/>
    </location>
</feature>
<feature type="compositionally biased region" description="Polar residues" evidence="4">
    <location>
        <begin position="7"/>
        <end position="16"/>
    </location>
</feature>
<reference evidence="6 7" key="1">
    <citation type="submission" date="2019-06" db="EMBL/GenBank/DDBJ databases">
        <title>A chromosomal-level reference genome of Carpinus fangiana (Coryloideae, Betulaceae).</title>
        <authorList>
            <person name="Yang X."/>
            <person name="Wang Z."/>
            <person name="Zhang L."/>
            <person name="Hao G."/>
            <person name="Liu J."/>
            <person name="Yang Y."/>
        </authorList>
    </citation>
    <scope>NUCLEOTIDE SEQUENCE [LARGE SCALE GENOMIC DNA]</scope>
    <source>
        <strain evidence="6">Cfa_2016G</strain>
        <tissue evidence="6">Leaf</tissue>
    </source>
</reference>
<dbReference type="InterPro" id="IPR011990">
    <property type="entry name" value="TPR-like_helical_dom_sf"/>
</dbReference>
<evidence type="ECO:0000256" key="4">
    <source>
        <dbReference type="SAM" id="MobiDB-lite"/>
    </source>
</evidence>
<feature type="repeat" description="PPR" evidence="3">
    <location>
        <begin position="361"/>
        <end position="395"/>
    </location>
</feature>
<evidence type="ECO:0000256" key="3">
    <source>
        <dbReference type="PROSITE-ProRule" id="PRU00708"/>
    </source>
</evidence>
<evidence type="ECO:0000256" key="2">
    <source>
        <dbReference type="ARBA" id="ARBA00022737"/>
    </source>
</evidence>
<dbReference type="Proteomes" id="UP000327013">
    <property type="component" value="Chromosome 5"/>
</dbReference>
<dbReference type="PANTHER" id="PTHR46128:SF324">
    <property type="entry name" value="PENTACOTRIPEPTIDE-REPEAT REGION OF PRORP DOMAIN-CONTAINING PROTEIN"/>
    <property type="match status" value="1"/>
</dbReference>
<gene>
    <name evidence="6" type="ORF">FH972_012662</name>
</gene>
<name>A0A5N6R7M1_9ROSI</name>
<dbReference type="InterPro" id="IPR002885">
    <property type="entry name" value="PPR_rpt"/>
</dbReference>
<dbReference type="NCBIfam" id="TIGR00756">
    <property type="entry name" value="PPR"/>
    <property type="match status" value="3"/>
</dbReference>
<evidence type="ECO:0000313" key="7">
    <source>
        <dbReference type="Proteomes" id="UP000327013"/>
    </source>
</evidence>
<keyword evidence="2" id="KW-0677">Repeat</keyword>
<evidence type="ECO:0000256" key="1">
    <source>
        <dbReference type="ARBA" id="ARBA00007626"/>
    </source>
</evidence>
<dbReference type="InterPro" id="IPR050872">
    <property type="entry name" value="PPR_P_subfamily"/>
</dbReference>
<feature type="repeat" description="PPR" evidence="3">
    <location>
        <begin position="326"/>
        <end position="360"/>
    </location>
</feature>
<dbReference type="AlphaFoldDB" id="A0A5N6R7M1"/>
<dbReference type="PANTHER" id="PTHR46128">
    <property type="entry name" value="MITOCHONDRIAL GROUP I INTRON SPLICING FACTOR CCM1"/>
    <property type="match status" value="1"/>
</dbReference>
<dbReference type="PROSITE" id="PS51375">
    <property type="entry name" value="PPR"/>
    <property type="match status" value="3"/>
</dbReference>
<sequence>MEAMAVNPSTSSTAIVNQPSQNLPSSSSIPTPPMKPLLKVHQFPSHLDAPDISTTARTICEVLTRASPHDIESALSSTGISPSPEIVEEVLRFSYHYPSSALKFFRWAMQTQKHSADAWNLMVDLLGKNQLFEAMWDAVRSMKQEGVLSTATFASVFENYCTVRRSNEAVMSFDVMDRYGIQQDVVAVNLLLSAFFREDNQTAKALEFVERIKTKIPPDVDTFTIVLGGLEKEGNVAQAIRTFREMVEGIGWSLQYMGAYDAFLMTLVRGAAVDEAIKFLEVMKGNNCLPGLKFFSNALDILIDQGDSRQAIPLWDIMVGSGLLPNLIMYNSMIGLLCNNDDINNAFRLLDEMVFNGAFPDSLTYNMIFECLIKNKKAHEVSKFFVEMIKNEWLPTHSNCAMAIAMLFEGYDPETSIEIWNYMIENSIKPLDKSANALLLGLCKLGRLSELGSFANDMLDRRVRIYDSTMENLKNAFYKEGRASRDKFDSLSRRWKAR</sequence>